<evidence type="ECO:0000256" key="1">
    <source>
        <dbReference type="SAM" id="MobiDB-lite"/>
    </source>
</evidence>
<protein>
    <submittedName>
        <fullName evidence="2">Uncharacterized protein</fullName>
    </submittedName>
</protein>
<accession>A0A9P6LA80</accession>
<keyword evidence="3" id="KW-1185">Reference proteome</keyword>
<sequence length="273" mass="29580">MPPKEQSCKQRPPSATESASSARRMGTRSKDKGVEPTTVKAMTQKRKAKDLPPVDQPTKRSNRRGLNVTQTDPPEKTNKSKASIRRTPARPAASSDSEDEEDDTANRTTDGDATSPLPSGDEADELLNAIQLANELPATTIVPAARVTEQWGKNDIGNDCDNSESPVVRPTVPALGPSFQQPEDSPANMPNFSMKASAHPQAHLFLNHGSMGFVPPVLAWPGFTDLVQEDNRSYKQTSQTTKFNNCLSAVVKRANSNLLLINSCQMSTNKNDG</sequence>
<dbReference type="OrthoDB" id="3317510at2759"/>
<reference evidence="2" key="1">
    <citation type="journal article" date="2020" name="Nat. Commun.">
        <title>Large-scale genome sequencing of mycorrhizal fungi provides insights into the early evolution of symbiotic traits.</title>
        <authorList>
            <person name="Miyauchi S."/>
            <person name="Kiss E."/>
            <person name="Kuo A."/>
            <person name="Drula E."/>
            <person name="Kohler A."/>
            <person name="Sanchez-Garcia M."/>
            <person name="Morin E."/>
            <person name="Andreopoulos B."/>
            <person name="Barry K.W."/>
            <person name="Bonito G."/>
            <person name="Buee M."/>
            <person name="Carver A."/>
            <person name="Chen C."/>
            <person name="Cichocki N."/>
            <person name="Clum A."/>
            <person name="Culley D."/>
            <person name="Crous P.W."/>
            <person name="Fauchery L."/>
            <person name="Girlanda M."/>
            <person name="Hayes R.D."/>
            <person name="Keri Z."/>
            <person name="LaButti K."/>
            <person name="Lipzen A."/>
            <person name="Lombard V."/>
            <person name="Magnuson J."/>
            <person name="Maillard F."/>
            <person name="Murat C."/>
            <person name="Nolan M."/>
            <person name="Ohm R.A."/>
            <person name="Pangilinan J."/>
            <person name="Pereira M.F."/>
            <person name="Perotto S."/>
            <person name="Peter M."/>
            <person name="Pfister S."/>
            <person name="Riley R."/>
            <person name="Sitrit Y."/>
            <person name="Stielow J.B."/>
            <person name="Szollosi G."/>
            <person name="Zifcakova L."/>
            <person name="Stursova M."/>
            <person name="Spatafora J.W."/>
            <person name="Tedersoo L."/>
            <person name="Vaario L.M."/>
            <person name="Yamada A."/>
            <person name="Yan M."/>
            <person name="Wang P."/>
            <person name="Xu J."/>
            <person name="Bruns T."/>
            <person name="Baldrian P."/>
            <person name="Vilgalys R."/>
            <person name="Dunand C."/>
            <person name="Henrissat B."/>
            <person name="Grigoriev I.V."/>
            <person name="Hibbett D."/>
            <person name="Nagy L.G."/>
            <person name="Martin F.M."/>
        </authorList>
    </citation>
    <scope>NUCLEOTIDE SEQUENCE</scope>
    <source>
        <strain evidence="2">UH-Tt-Lm1</strain>
    </source>
</reference>
<evidence type="ECO:0000313" key="2">
    <source>
        <dbReference type="EMBL" id="KAF9790564.1"/>
    </source>
</evidence>
<comment type="caution">
    <text evidence="2">The sequence shown here is derived from an EMBL/GenBank/DDBJ whole genome shotgun (WGS) entry which is preliminary data.</text>
</comment>
<organism evidence="2 3">
    <name type="scientific">Thelephora terrestris</name>
    <dbReference type="NCBI Taxonomy" id="56493"/>
    <lineage>
        <taxon>Eukaryota</taxon>
        <taxon>Fungi</taxon>
        <taxon>Dikarya</taxon>
        <taxon>Basidiomycota</taxon>
        <taxon>Agaricomycotina</taxon>
        <taxon>Agaricomycetes</taxon>
        <taxon>Thelephorales</taxon>
        <taxon>Thelephoraceae</taxon>
        <taxon>Thelephora</taxon>
    </lineage>
</organism>
<gene>
    <name evidence="2" type="ORF">BJ322DRAFT_1017247</name>
</gene>
<dbReference type="EMBL" id="WIUZ02000002">
    <property type="protein sequence ID" value="KAF9790564.1"/>
    <property type="molecule type" value="Genomic_DNA"/>
</dbReference>
<dbReference type="Proteomes" id="UP000736335">
    <property type="component" value="Unassembled WGS sequence"/>
</dbReference>
<evidence type="ECO:0000313" key="3">
    <source>
        <dbReference type="Proteomes" id="UP000736335"/>
    </source>
</evidence>
<reference evidence="2" key="2">
    <citation type="submission" date="2020-11" db="EMBL/GenBank/DDBJ databases">
        <authorList>
            <consortium name="DOE Joint Genome Institute"/>
            <person name="Kuo A."/>
            <person name="Miyauchi S."/>
            <person name="Kiss E."/>
            <person name="Drula E."/>
            <person name="Kohler A."/>
            <person name="Sanchez-Garcia M."/>
            <person name="Andreopoulos B."/>
            <person name="Barry K.W."/>
            <person name="Bonito G."/>
            <person name="Buee M."/>
            <person name="Carver A."/>
            <person name="Chen C."/>
            <person name="Cichocki N."/>
            <person name="Clum A."/>
            <person name="Culley D."/>
            <person name="Crous P.W."/>
            <person name="Fauchery L."/>
            <person name="Girlanda M."/>
            <person name="Hayes R."/>
            <person name="Keri Z."/>
            <person name="Labutti K."/>
            <person name="Lipzen A."/>
            <person name="Lombard V."/>
            <person name="Magnuson J."/>
            <person name="Maillard F."/>
            <person name="Morin E."/>
            <person name="Murat C."/>
            <person name="Nolan M."/>
            <person name="Ohm R."/>
            <person name="Pangilinan J."/>
            <person name="Pereira M."/>
            <person name="Perotto S."/>
            <person name="Peter M."/>
            <person name="Riley R."/>
            <person name="Sitrit Y."/>
            <person name="Stielow B."/>
            <person name="Szollosi G."/>
            <person name="Zifcakova L."/>
            <person name="Stursova M."/>
            <person name="Spatafora J.W."/>
            <person name="Tedersoo L."/>
            <person name="Vaario L.-M."/>
            <person name="Yamada A."/>
            <person name="Yan M."/>
            <person name="Wang P."/>
            <person name="Xu J."/>
            <person name="Bruns T."/>
            <person name="Baldrian P."/>
            <person name="Vilgalys R."/>
            <person name="Henrissat B."/>
            <person name="Grigoriev I.V."/>
            <person name="Hibbett D."/>
            <person name="Nagy L.G."/>
            <person name="Martin F.M."/>
        </authorList>
    </citation>
    <scope>NUCLEOTIDE SEQUENCE</scope>
    <source>
        <strain evidence="2">UH-Tt-Lm1</strain>
    </source>
</reference>
<proteinExistence type="predicted"/>
<feature type="region of interest" description="Disordered" evidence="1">
    <location>
        <begin position="1"/>
        <end position="121"/>
    </location>
</feature>
<dbReference type="AlphaFoldDB" id="A0A9P6LA80"/>
<name>A0A9P6LA80_9AGAM</name>